<dbReference type="AlphaFoldDB" id="A0A1I6YMW8"/>
<reference evidence="3" key="1">
    <citation type="submission" date="2016-10" db="EMBL/GenBank/DDBJ databases">
        <authorList>
            <person name="Varghese N."/>
            <person name="Submissions S."/>
        </authorList>
    </citation>
    <scope>NUCLEOTIDE SEQUENCE [LARGE SCALE GENOMIC DNA]</scope>
    <source>
        <strain evidence="3">DSM 23445</strain>
    </source>
</reference>
<gene>
    <name evidence="2" type="ORF">SAMN04489724_1099</name>
</gene>
<evidence type="ECO:0000256" key="1">
    <source>
        <dbReference type="SAM" id="Phobius"/>
    </source>
</evidence>
<keyword evidence="1" id="KW-0472">Membrane</keyword>
<keyword evidence="1" id="KW-0812">Transmembrane</keyword>
<dbReference type="RefSeq" id="WP_091691641.1">
    <property type="nucleotide sequence ID" value="NZ_FPBF01000001.1"/>
</dbReference>
<dbReference type="Proteomes" id="UP000199673">
    <property type="component" value="Unassembled WGS sequence"/>
</dbReference>
<accession>A0A1I6YMW8</accession>
<evidence type="ECO:0000313" key="3">
    <source>
        <dbReference type="Proteomes" id="UP000199673"/>
    </source>
</evidence>
<keyword evidence="3" id="KW-1185">Reference proteome</keyword>
<proteinExistence type="predicted"/>
<organism evidence="2 3">
    <name type="scientific">Algoriphagus locisalis</name>
    <dbReference type="NCBI Taxonomy" id="305507"/>
    <lineage>
        <taxon>Bacteria</taxon>
        <taxon>Pseudomonadati</taxon>
        <taxon>Bacteroidota</taxon>
        <taxon>Cytophagia</taxon>
        <taxon>Cytophagales</taxon>
        <taxon>Cyclobacteriaceae</taxon>
        <taxon>Algoriphagus</taxon>
    </lineage>
</organism>
<evidence type="ECO:0000313" key="2">
    <source>
        <dbReference type="EMBL" id="SFT51561.1"/>
    </source>
</evidence>
<feature type="transmembrane region" description="Helical" evidence="1">
    <location>
        <begin position="31"/>
        <end position="51"/>
    </location>
</feature>
<feature type="transmembrane region" description="Helical" evidence="1">
    <location>
        <begin position="82"/>
        <end position="106"/>
    </location>
</feature>
<name>A0A1I6YMW8_9BACT</name>
<keyword evidence="1" id="KW-1133">Transmembrane helix</keyword>
<feature type="transmembrane region" description="Helical" evidence="1">
    <location>
        <begin position="7"/>
        <end position="25"/>
    </location>
</feature>
<protein>
    <submittedName>
        <fullName evidence="2">Uncharacterized protein</fullName>
    </submittedName>
</protein>
<sequence>MEKSNTKIFTSTLLILLPVIFYTSITLYLNFTLFVWVTGISMVLIHLFYIWKLIKRYSIWYTDYMFDEKMVGFRKKVEKPRIFFYSIFWPLMCLSTYVVCVLSPTGTLWKDVLLFAPFVFLFIVGLLILDLTWKKRFENRYIPLVKNTLNKSQKKFRTHYTSEQLEKIFDGLLEYGFIEYMDLEKQKSHKEQFVVFFGKGTTPSSPLFDLNFPVIDAVYFFDELNNKIDGLSYPKLAKIFLINGKAIKPGSLRSSKSISKNSRSKSEIEYQIDGIFSKIH</sequence>
<feature type="transmembrane region" description="Helical" evidence="1">
    <location>
        <begin position="112"/>
        <end position="133"/>
    </location>
</feature>
<dbReference type="STRING" id="305507.SAMN04489724_1099"/>
<dbReference type="EMBL" id="FPBF01000001">
    <property type="protein sequence ID" value="SFT51561.1"/>
    <property type="molecule type" value="Genomic_DNA"/>
</dbReference>